<dbReference type="Proteomes" id="UP000478052">
    <property type="component" value="Unassembled WGS sequence"/>
</dbReference>
<keyword evidence="2" id="KW-1185">Reference proteome</keyword>
<evidence type="ECO:0000313" key="1">
    <source>
        <dbReference type="EMBL" id="KAF0717002.1"/>
    </source>
</evidence>
<dbReference type="EMBL" id="VUJU01009895">
    <property type="protein sequence ID" value="KAF0717002.1"/>
    <property type="molecule type" value="Genomic_DNA"/>
</dbReference>
<reference evidence="1 2" key="1">
    <citation type="submission" date="2019-08" db="EMBL/GenBank/DDBJ databases">
        <title>Whole genome of Aphis craccivora.</title>
        <authorList>
            <person name="Voronova N.V."/>
            <person name="Shulinski R.S."/>
            <person name="Bandarenka Y.V."/>
            <person name="Zhorov D.G."/>
            <person name="Warner D."/>
        </authorList>
    </citation>
    <scope>NUCLEOTIDE SEQUENCE [LARGE SCALE GENOMIC DNA]</scope>
    <source>
        <strain evidence="1">180601</strain>
        <tissue evidence="1">Whole Body</tissue>
    </source>
</reference>
<dbReference type="OrthoDB" id="8192063at2759"/>
<sequence>MRHCPQERQELKSKIPQIDSFWSCFGKCVDHFRVLFVVLRPKRECSLGAKYYSNKTIFGTILTQIGVIKVERTVGTRASGSLTTVKRPSHTVYDWNRQLLLMVSGSQKTVRRPSQEDILTIRDIVAPHLKQQQPQYKKTKYYLRPTYQGLHNHILWKCSKTSSLKCSANFTTSLELVGPNVWSKLNRNHSHLLNENLVIAQKIKCNMKQQTKITSRLPGQIFSE</sequence>
<proteinExistence type="predicted"/>
<dbReference type="AlphaFoldDB" id="A0A6G0W0H2"/>
<organism evidence="1 2">
    <name type="scientific">Aphis craccivora</name>
    <name type="common">Cowpea aphid</name>
    <dbReference type="NCBI Taxonomy" id="307492"/>
    <lineage>
        <taxon>Eukaryota</taxon>
        <taxon>Metazoa</taxon>
        <taxon>Ecdysozoa</taxon>
        <taxon>Arthropoda</taxon>
        <taxon>Hexapoda</taxon>
        <taxon>Insecta</taxon>
        <taxon>Pterygota</taxon>
        <taxon>Neoptera</taxon>
        <taxon>Paraneoptera</taxon>
        <taxon>Hemiptera</taxon>
        <taxon>Sternorrhyncha</taxon>
        <taxon>Aphidomorpha</taxon>
        <taxon>Aphidoidea</taxon>
        <taxon>Aphididae</taxon>
        <taxon>Aphidini</taxon>
        <taxon>Aphis</taxon>
        <taxon>Aphis</taxon>
    </lineage>
</organism>
<evidence type="ECO:0000313" key="2">
    <source>
        <dbReference type="Proteomes" id="UP000478052"/>
    </source>
</evidence>
<protein>
    <submittedName>
        <fullName evidence="1">FLYWCH-type domain-containing protein</fullName>
    </submittedName>
</protein>
<gene>
    <name evidence="1" type="ORF">FWK35_00034794</name>
</gene>
<feature type="non-terminal residue" evidence="1">
    <location>
        <position position="224"/>
    </location>
</feature>
<comment type="caution">
    <text evidence="1">The sequence shown here is derived from an EMBL/GenBank/DDBJ whole genome shotgun (WGS) entry which is preliminary data.</text>
</comment>
<name>A0A6G0W0H2_APHCR</name>
<accession>A0A6G0W0H2</accession>